<keyword evidence="5" id="KW-0966">Cell projection</keyword>
<dbReference type="RefSeq" id="WP_212784942.1">
    <property type="nucleotide sequence ID" value="NZ_AP019536.1"/>
</dbReference>
<keyword evidence="3" id="KW-0963">Cytoplasm</keyword>
<dbReference type="EMBL" id="AP019536">
    <property type="protein sequence ID" value="BBI99710.1"/>
    <property type="molecule type" value="Genomic_DNA"/>
</dbReference>
<dbReference type="Pfam" id="PF22544">
    <property type="entry name" value="HYDIN_VesB_CFA65-like_Ig"/>
    <property type="match status" value="1"/>
</dbReference>
<protein>
    <recommendedName>
        <fullName evidence="6">HYDIN/VesB/CFA65-like Ig-like domain-containing protein</fullName>
    </recommendedName>
</protein>
<reference evidence="7 8" key="1">
    <citation type="submission" date="2019-03" db="EMBL/GenBank/DDBJ databases">
        <title>Complete genome sequence of Ferrigenium kumadai strain An22, a microaerophilic iron-oxidizing bacterium isolated from a paddy field soil.</title>
        <authorList>
            <person name="Watanabe T."/>
            <person name="Asakawa S."/>
        </authorList>
    </citation>
    <scope>NUCLEOTIDE SEQUENCE [LARGE SCALE GENOMIC DNA]</scope>
    <source>
        <strain evidence="7 8">An22</strain>
    </source>
</reference>
<keyword evidence="8" id="KW-1185">Reference proteome</keyword>
<evidence type="ECO:0000259" key="6">
    <source>
        <dbReference type="Pfam" id="PF22544"/>
    </source>
</evidence>
<accession>A0AAN1VZT2</accession>
<proteinExistence type="predicted"/>
<keyword evidence="4" id="KW-0969">Cilium</keyword>
<dbReference type="InterPro" id="IPR053879">
    <property type="entry name" value="HYDIN_VesB_CFA65-like_Ig"/>
</dbReference>
<dbReference type="Gene3D" id="2.60.40.10">
    <property type="entry name" value="Immunoglobulins"/>
    <property type="match status" value="3"/>
</dbReference>
<dbReference type="NCBIfam" id="NF012200">
    <property type="entry name" value="choice_anch_D"/>
    <property type="match status" value="3"/>
</dbReference>
<dbReference type="AlphaFoldDB" id="A0AAN1VZT2"/>
<organism evidence="7 8">
    <name type="scientific">Ferrigenium kumadai</name>
    <dbReference type="NCBI Taxonomy" id="1682490"/>
    <lineage>
        <taxon>Bacteria</taxon>
        <taxon>Pseudomonadati</taxon>
        <taxon>Pseudomonadota</taxon>
        <taxon>Betaproteobacteria</taxon>
        <taxon>Nitrosomonadales</taxon>
        <taxon>Gallionellaceae</taxon>
        <taxon>Ferrigenium</taxon>
    </lineage>
</organism>
<dbReference type="KEGG" id="fku:FGKAn22_14030"/>
<dbReference type="GO" id="GO:0005737">
    <property type="term" value="C:cytoplasm"/>
    <property type="evidence" value="ECO:0007669"/>
    <property type="project" value="UniProtKB-SubCell"/>
</dbReference>
<evidence type="ECO:0000256" key="3">
    <source>
        <dbReference type="ARBA" id="ARBA00022490"/>
    </source>
</evidence>
<dbReference type="InterPro" id="IPR013783">
    <property type="entry name" value="Ig-like_fold"/>
</dbReference>
<sequence length="315" mass="30943">MPSSALTPNLPHNFPPQALGTASAAQPEVLSNTGKVPLPISSIKIGGIDTSHFTQTNNCGAKLAAGASCTINVVSKPTTAGSKSATLIVNDAAGIKSVALSGSGTGSFASKLSLASVNYPTQQIGTTSAVRAVKIANTGTAPLPVTSIVISGTDATDFAQANTCATPVPVGGSCAINVKFAPSTIGPKTATLTVVDGAGMRTVALSGTGATVSSTLAPNSSYDFGLLKVGKASAVQAVTLSNTGGLPLAIKGVKLGGANVSHFSQKNNCVGNLAVGTSCKINVVFKPNALGSQSAQLIVDDAAGPKTIALSGKGQ</sequence>
<evidence type="ECO:0000256" key="5">
    <source>
        <dbReference type="ARBA" id="ARBA00023273"/>
    </source>
</evidence>
<evidence type="ECO:0000256" key="4">
    <source>
        <dbReference type="ARBA" id="ARBA00023069"/>
    </source>
</evidence>
<name>A0AAN1VZT2_9PROT</name>
<feature type="domain" description="HYDIN/VesB/CFA65-like Ig-like" evidence="6">
    <location>
        <begin position="220"/>
        <end position="311"/>
    </location>
</feature>
<evidence type="ECO:0000313" key="7">
    <source>
        <dbReference type="EMBL" id="BBI99710.1"/>
    </source>
</evidence>
<evidence type="ECO:0000256" key="1">
    <source>
        <dbReference type="ARBA" id="ARBA00004138"/>
    </source>
</evidence>
<evidence type="ECO:0000313" key="8">
    <source>
        <dbReference type="Proteomes" id="UP001319121"/>
    </source>
</evidence>
<comment type="subcellular location">
    <subcellularLocation>
        <location evidence="1">Cell projection</location>
        <location evidence="1">Cilium</location>
    </subcellularLocation>
    <subcellularLocation>
        <location evidence="2">Cytoplasm</location>
    </subcellularLocation>
</comment>
<gene>
    <name evidence="7" type="ORF">FGKAn22_14030</name>
</gene>
<dbReference type="Proteomes" id="UP001319121">
    <property type="component" value="Chromosome"/>
</dbReference>
<evidence type="ECO:0000256" key="2">
    <source>
        <dbReference type="ARBA" id="ARBA00004496"/>
    </source>
</evidence>